<dbReference type="EMBL" id="JBHTMP010000025">
    <property type="protein sequence ID" value="MFD1322854.1"/>
    <property type="molecule type" value="Genomic_DNA"/>
</dbReference>
<evidence type="ECO:0000313" key="1">
    <source>
        <dbReference type="EMBL" id="MFD1322854.1"/>
    </source>
</evidence>
<dbReference type="Proteomes" id="UP001597260">
    <property type="component" value="Unassembled WGS sequence"/>
</dbReference>
<keyword evidence="2" id="KW-1185">Reference proteome</keyword>
<organism evidence="1 2">
    <name type="scientific">Micromonospora sonneratiae</name>
    <dbReference type="NCBI Taxonomy" id="1184706"/>
    <lineage>
        <taxon>Bacteria</taxon>
        <taxon>Bacillati</taxon>
        <taxon>Actinomycetota</taxon>
        <taxon>Actinomycetes</taxon>
        <taxon>Micromonosporales</taxon>
        <taxon>Micromonosporaceae</taxon>
        <taxon>Micromonospora</taxon>
    </lineage>
</organism>
<comment type="caution">
    <text evidence="1">The sequence shown here is derived from an EMBL/GenBank/DDBJ whole genome shotgun (WGS) entry which is preliminary data.</text>
</comment>
<proteinExistence type="predicted"/>
<name>A0ABW3YEF8_9ACTN</name>
<dbReference type="RefSeq" id="WP_377572010.1">
    <property type="nucleotide sequence ID" value="NZ_JBHTMP010000025.1"/>
</dbReference>
<protein>
    <submittedName>
        <fullName evidence="1">Uncharacterized protein</fullName>
    </submittedName>
</protein>
<reference evidence="2" key="1">
    <citation type="journal article" date="2019" name="Int. J. Syst. Evol. Microbiol.">
        <title>The Global Catalogue of Microorganisms (GCM) 10K type strain sequencing project: providing services to taxonomists for standard genome sequencing and annotation.</title>
        <authorList>
            <consortium name="The Broad Institute Genomics Platform"/>
            <consortium name="The Broad Institute Genome Sequencing Center for Infectious Disease"/>
            <person name="Wu L."/>
            <person name="Ma J."/>
        </authorList>
    </citation>
    <scope>NUCLEOTIDE SEQUENCE [LARGE SCALE GENOMIC DNA]</scope>
    <source>
        <strain evidence="2">JCM 31037</strain>
    </source>
</reference>
<sequence length="118" mass="12596">MHDRSASNTPMADPVLAAMPASGFTVHLDFGAASLTEAREQAVRYAEALSILCPEIAIETTQLSYVDAWDHIEQLFCGAIGPDGEVCVDVCDHPGFHRADGLAGLAWGDGDPDPDTRR</sequence>
<accession>A0ABW3YEF8</accession>
<evidence type="ECO:0000313" key="2">
    <source>
        <dbReference type="Proteomes" id="UP001597260"/>
    </source>
</evidence>
<gene>
    <name evidence="1" type="ORF">ACFQ4H_17315</name>
</gene>